<organism evidence="2 3">
    <name type="scientific">Achromobacter spanius</name>
    <dbReference type="NCBI Taxonomy" id="217203"/>
    <lineage>
        <taxon>Bacteria</taxon>
        <taxon>Pseudomonadati</taxon>
        <taxon>Pseudomonadota</taxon>
        <taxon>Betaproteobacteria</taxon>
        <taxon>Burkholderiales</taxon>
        <taxon>Alcaligenaceae</taxon>
        <taxon>Achromobacter</taxon>
    </lineage>
</organism>
<reference evidence="2 3" key="1">
    <citation type="submission" date="2018-02" db="EMBL/GenBank/DDBJ databases">
        <title>Draft Genome of Achromobacter spanius stain 6.</title>
        <authorList>
            <person name="Gunasekera T.S."/>
            <person name="Radwan O."/>
            <person name="Ruiz O.N."/>
        </authorList>
    </citation>
    <scope>NUCLEOTIDE SEQUENCE [LARGE SCALE GENOMIC DNA]</scope>
    <source>
        <strain evidence="2 3">6</strain>
    </source>
</reference>
<feature type="chain" id="PRO_5015490430" evidence="1">
    <location>
        <begin position="21"/>
        <end position="334"/>
    </location>
</feature>
<keyword evidence="1" id="KW-0732">Signal</keyword>
<dbReference type="EMBL" id="PREU01000023">
    <property type="protein sequence ID" value="PPA72605.1"/>
    <property type="molecule type" value="Genomic_DNA"/>
</dbReference>
<proteinExistence type="predicted"/>
<dbReference type="RefSeq" id="WP_104145905.1">
    <property type="nucleotide sequence ID" value="NZ_PREU01000023.1"/>
</dbReference>
<gene>
    <name evidence="2" type="ORF">C4E15_29635</name>
</gene>
<accession>A0A2S5GI73</accession>
<dbReference type="AlphaFoldDB" id="A0A2S5GI73"/>
<name>A0A2S5GI73_9BURK</name>
<evidence type="ECO:0000256" key="1">
    <source>
        <dbReference type="SAM" id="SignalP"/>
    </source>
</evidence>
<feature type="signal peptide" evidence="1">
    <location>
        <begin position="1"/>
        <end position="20"/>
    </location>
</feature>
<protein>
    <submittedName>
        <fullName evidence="2">Uncharacterized protein</fullName>
    </submittedName>
</protein>
<evidence type="ECO:0000313" key="3">
    <source>
        <dbReference type="Proteomes" id="UP000239990"/>
    </source>
</evidence>
<sequence length="334" mass="35599">MTRSRIMAFFLSLLAAPAGAGVIYDNHGLVVDITTGGQRDWNTGQRQNTRSTTISFQGNKLCGKDVGKLLYPDGRNMAANAFFCAANARALETDAVLAYFTSSSADAALAHLQVVNGALRVNRLALSRQPDRDKPSGTRFEDARLPGWTRVETAWAETVMIRHASLAPAQLSVKPGGSAPGATGAGATRPGVINLGAGKLLDVDGDVVYLAIPPGRDVVVVEPATRIKDAQGDMRIVPEVVKFVDTPLAFRAVRLSTGQELARLDVKDTCAALPAIEFNQPDPLYPSSAQRDVLFDDVPAWRAATLQLTQTAGRATLQLKPGVTLPTKPNCKRG</sequence>
<dbReference type="OrthoDB" id="6739515at2"/>
<dbReference type="Proteomes" id="UP000239990">
    <property type="component" value="Unassembled WGS sequence"/>
</dbReference>
<comment type="caution">
    <text evidence="2">The sequence shown here is derived from an EMBL/GenBank/DDBJ whole genome shotgun (WGS) entry which is preliminary data.</text>
</comment>
<evidence type="ECO:0000313" key="2">
    <source>
        <dbReference type="EMBL" id="PPA72605.1"/>
    </source>
</evidence>